<accession>F8PKD4</accession>
<dbReference type="EC" id="3.1.1.-" evidence="3"/>
<gene>
    <name evidence="5" type="ORF">SERLA73DRAFT_102154</name>
</gene>
<dbReference type="GO" id="GO:0016787">
    <property type="term" value="F:hydrolase activity"/>
    <property type="evidence" value="ECO:0007669"/>
    <property type="project" value="UniProtKB-KW"/>
</dbReference>
<dbReference type="InterPro" id="IPR002018">
    <property type="entry name" value="CarbesteraseB"/>
</dbReference>
<reference evidence="6" key="1">
    <citation type="journal article" date="2011" name="Science">
        <title>The plant cell wall-decomposing machinery underlies the functional diversity of forest fungi.</title>
        <authorList>
            <person name="Eastwood D.C."/>
            <person name="Floudas D."/>
            <person name="Binder M."/>
            <person name="Majcherczyk A."/>
            <person name="Schneider P."/>
            <person name="Aerts A."/>
            <person name="Asiegbu F.O."/>
            <person name="Baker S.E."/>
            <person name="Barry K."/>
            <person name="Bendiksby M."/>
            <person name="Blumentritt M."/>
            <person name="Coutinho P.M."/>
            <person name="Cullen D."/>
            <person name="de Vries R.P."/>
            <person name="Gathman A."/>
            <person name="Goodell B."/>
            <person name="Henrissat B."/>
            <person name="Ihrmark K."/>
            <person name="Kauserud H."/>
            <person name="Kohler A."/>
            <person name="LaButti K."/>
            <person name="Lapidus A."/>
            <person name="Lavin J.L."/>
            <person name="Lee Y.-H."/>
            <person name="Lindquist E."/>
            <person name="Lilly W."/>
            <person name="Lucas S."/>
            <person name="Morin E."/>
            <person name="Murat C."/>
            <person name="Oguiza J.A."/>
            <person name="Park J."/>
            <person name="Pisabarro A.G."/>
            <person name="Riley R."/>
            <person name="Rosling A."/>
            <person name="Salamov A."/>
            <person name="Schmidt O."/>
            <person name="Schmutz J."/>
            <person name="Skrede I."/>
            <person name="Stenlid J."/>
            <person name="Wiebenga A."/>
            <person name="Xie X."/>
            <person name="Kuees U."/>
            <person name="Hibbett D.S."/>
            <person name="Hoffmeister D."/>
            <person name="Hoegberg N."/>
            <person name="Martin F."/>
            <person name="Grigoriev I.V."/>
            <person name="Watkinson S.C."/>
        </authorList>
    </citation>
    <scope>NUCLEOTIDE SEQUENCE [LARGE SCALE GENOMIC DNA]</scope>
    <source>
        <strain evidence="6">strain S7.3</strain>
    </source>
</reference>
<protein>
    <recommendedName>
        <fullName evidence="3">Carboxylic ester hydrolase</fullName>
        <ecNumber evidence="3">3.1.1.-</ecNumber>
    </recommendedName>
</protein>
<comment type="similarity">
    <text evidence="1 3">Belongs to the type-B carboxylesterase/lipase family.</text>
</comment>
<dbReference type="InParanoid" id="F8PKD4"/>
<keyword evidence="6" id="KW-1185">Reference proteome</keyword>
<dbReference type="SUPFAM" id="SSF53474">
    <property type="entry name" value="alpha/beta-Hydrolases"/>
    <property type="match status" value="1"/>
</dbReference>
<dbReference type="InterPro" id="IPR019826">
    <property type="entry name" value="Carboxylesterase_B_AS"/>
</dbReference>
<evidence type="ECO:0000256" key="2">
    <source>
        <dbReference type="ARBA" id="ARBA00022801"/>
    </source>
</evidence>
<feature type="non-terminal residue" evidence="5">
    <location>
        <position position="243"/>
    </location>
</feature>
<name>F8PKD4_SERL3</name>
<dbReference type="EMBL" id="GL945475">
    <property type="protein sequence ID" value="EGO03848.1"/>
    <property type="molecule type" value="Genomic_DNA"/>
</dbReference>
<evidence type="ECO:0000256" key="3">
    <source>
        <dbReference type="RuleBase" id="RU361235"/>
    </source>
</evidence>
<dbReference type="InterPro" id="IPR029058">
    <property type="entry name" value="AB_hydrolase_fold"/>
</dbReference>
<dbReference type="ESTHER" id="serl9-f8pbv1">
    <property type="family name" value="Fungal_carboxylesterase_lipase"/>
</dbReference>
<dbReference type="STRING" id="936435.F8PKD4"/>
<dbReference type="PANTHER" id="PTHR11559">
    <property type="entry name" value="CARBOXYLESTERASE"/>
    <property type="match status" value="1"/>
</dbReference>
<sequence length="243" mass="26142">MTTDGYVGNSISNVYDGTNVVSYGGVVLVSINYRLNAMGWFNASNVALKDSILALHWVQDNIEAFGGDKTKVLIYGESAGGTMTRYLLGTNPAYTDGLFSAAVLESDFSDSSPYFSPTESLNTSLTLAKDVGCASNSSTVFDETMALCVKSLPVTDIVLASYNYGLSWDIVVDGDLVLTDIASSIKDGMYARVPTIWSSNQCEYCYFLPTSIAPDSPPSIFPESLPLFFNATQAQKILAVQNL</sequence>
<dbReference type="Proteomes" id="UP000008063">
    <property type="component" value="Unassembled WGS sequence"/>
</dbReference>
<evidence type="ECO:0000259" key="4">
    <source>
        <dbReference type="Pfam" id="PF00135"/>
    </source>
</evidence>
<feature type="domain" description="Carboxylesterase type B" evidence="4">
    <location>
        <begin position="4"/>
        <end position="213"/>
    </location>
</feature>
<evidence type="ECO:0000256" key="1">
    <source>
        <dbReference type="ARBA" id="ARBA00005964"/>
    </source>
</evidence>
<dbReference type="PROSITE" id="PS00122">
    <property type="entry name" value="CARBOXYLESTERASE_B_1"/>
    <property type="match status" value="1"/>
</dbReference>
<evidence type="ECO:0000313" key="5">
    <source>
        <dbReference type="EMBL" id="EGO03848.1"/>
    </source>
</evidence>
<dbReference type="AlphaFoldDB" id="F8PKD4"/>
<dbReference type="HOGENOM" id="CLU_1144959_0_0_1"/>
<organism evidence="6">
    <name type="scientific">Serpula lacrymans var. lacrymans (strain S7.3)</name>
    <name type="common">Dry rot fungus</name>
    <dbReference type="NCBI Taxonomy" id="936435"/>
    <lineage>
        <taxon>Eukaryota</taxon>
        <taxon>Fungi</taxon>
        <taxon>Dikarya</taxon>
        <taxon>Basidiomycota</taxon>
        <taxon>Agaricomycotina</taxon>
        <taxon>Agaricomycetes</taxon>
        <taxon>Agaricomycetidae</taxon>
        <taxon>Boletales</taxon>
        <taxon>Coniophorineae</taxon>
        <taxon>Serpulaceae</taxon>
        <taxon>Serpula</taxon>
    </lineage>
</organism>
<dbReference type="Gene3D" id="3.40.50.1820">
    <property type="entry name" value="alpha/beta hydrolase"/>
    <property type="match status" value="1"/>
</dbReference>
<keyword evidence="2 3" id="KW-0378">Hydrolase</keyword>
<dbReference type="Pfam" id="PF00135">
    <property type="entry name" value="COesterase"/>
    <property type="match status" value="1"/>
</dbReference>
<dbReference type="OMA" id="MGWFNAS"/>
<evidence type="ECO:0000313" key="6">
    <source>
        <dbReference type="Proteomes" id="UP000008063"/>
    </source>
</evidence>
<dbReference type="InterPro" id="IPR050309">
    <property type="entry name" value="Type-B_Carboxylest/Lipase"/>
</dbReference>
<proteinExistence type="inferred from homology"/>